<organism evidence="1 2">
    <name type="scientific">Paramecium pentaurelia</name>
    <dbReference type="NCBI Taxonomy" id="43138"/>
    <lineage>
        <taxon>Eukaryota</taxon>
        <taxon>Sar</taxon>
        <taxon>Alveolata</taxon>
        <taxon>Ciliophora</taxon>
        <taxon>Intramacronucleata</taxon>
        <taxon>Oligohymenophorea</taxon>
        <taxon>Peniculida</taxon>
        <taxon>Parameciidae</taxon>
        <taxon>Paramecium</taxon>
    </lineage>
</organism>
<sequence>MILVNEINQSKKYVIILEMIKQENYMKFNKLFKEMLYFIIQIKELNEQNSDNQNLRDYYIIKGTIELKIQNLIEKDSQYESKILIDQKINSVDKQLNQKVNWIELQFKDEYIFLIHSTSDWIQNFKSSAFMSSLLRQRCYKIKEGSFIFERRKSQSTK</sequence>
<protein>
    <submittedName>
        <fullName evidence="1">Uncharacterized protein</fullName>
    </submittedName>
</protein>
<reference evidence="1" key="1">
    <citation type="submission" date="2021-01" db="EMBL/GenBank/DDBJ databases">
        <authorList>
            <consortium name="Genoscope - CEA"/>
            <person name="William W."/>
        </authorList>
    </citation>
    <scope>NUCLEOTIDE SEQUENCE</scope>
</reference>
<dbReference type="AlphaFoldDB" id="A0A8S1TW49"/>
<accession>A0A8S1TW49</accession>
<evidence type="ECO:0000313" key="1">
    <source>
        <dbReference type="EMBL" id="CAD8155299.1"/>
    </source>
</evidence>
<proteinExistence type="predicted"/>
<gene>
    <name evidence="1" type="ORF">PPENT_87.1.T0270015</name>
</gene>
<evidence type="ECO:0000313" key="2">
    <source>
        <dbReference type="Proteomes" id="UP000689195"/>
    </source>
</evidence>
<comment type="caution">
    <text evidence="1">The sequence shown here is derived from an EMBL/GenBank/DDBJ whole genome shotgun (WGS) entry which is preliminary data.</text>
</comment>
<name>A0A8S1TW49_9CILI</name>
<keyword evidence="2" id="KW-1185">Reference proteome</keyword>
<dbReference type="EMBL" id="CAJJDO010000027">
    <property type="protein sequence ID" value="CAD8155299.1"/>
    <property type="molecule type" value="Genomic_DNA"/>
</dbReference>
<dbReference type="Proteomes" id="UP000689195">
    <property type="component" value="Unassembled WGS sequence"/>
</dbReference>